<dbReference type="WBParaSite" id="PSAMB.scaffold1227size34088.g11790.t1">
    <property type="protein sequence ID" value="PSAMB.scaffold1227size34088.g11790.t1"/>
    <property type="gene ID" value="PSAMB.scaffold1227size34088.g11790"/>
</dbReference>
<dbReference type="Proteomes" id="UP000887566">
    <property type="component" value="Unplaced"/>
</dbReference>
<keyword evidence="2" id="KW-0812">Transmembrane</keyword>
<feature type="region of interest" description="Disordered" evidence="1">
    <location>
        <begin position="1"/>
        <end position="22"/>
    </location>
</feature>
<feature type="compositionally biased region" description="Low complexity" evidence="1">
    <location>
        <begin position="181"/>
        <end position="198"/>
    </location>
</feature>
<organism evidence="3 4">
    <name type="scientific">Plectus sambesii</name>
    <dbReference type="NCBI Taxonomy" id="2011161"/>
    <lineage>
        <taxon>Eukaryota</taxon>
        <taxon>Metazoa</taxon>
        <taxon>Ecdysozoa</taxon>
        <taxon>Nematoda</taxon>
        <taxon>Chromadorea</taxon>
        <taxon>Plectida</taxon>
        <taxon>Plectina</taxon>
        <taxon>Plectoidea</taxon>
        <taxon>Plectidae</taxon>
        <taxon>Plectus</taxon>
    </lineage>
</organism>
<feature type="compositionally biased region" description="Pro residues" evidence="1">
    <location>
        <begin position="1"/>
        <end position="11"/>
    </location>
</feature>
<feature type="region of interest" description="Disordered" evidence="1">
    <location>
        <begin position="169"/>
        <end position="198"/>
    </location>
</feature>
<dbReference type="AlphaFoldDB" id="A0A914UTM1"/>
<reference evidence="4" key="1">
    <citation type="submission" date="2022-11" db="UniProtKB">
        <authorList>
            <consortium name="WormBaseParasite"/>
        </authorList>
    </citation>
    <scope>IDENTIFICATION</scope>
</reference>
<keyword evidence="2" id="KW-1133">Transmembrane helix</keyword>
<evidence type="ECO:0000313" key="3">
    <source>
        <dbReference type="Proteomes" id="UP000887566"/>
    </source>
</evidence>
<evidence type="ECO:0000256" key="1">
    <source>
        <dbReference type="SAM" id="MobiDB-lite"/>
    </source>
</evidence>
<evidence type="ECO:0000256" key="2">
    <source>
        <dbReference type="SAM" id="Phobius"/>
    </source>
</evidence>
<keyword evidence="2" id="KW-0472">Membrane</keyword>
<evidence type="ECO:0000313" key="4">
    <source>
        <dbReference type="WBParaSite" id="PSAMB.scaffold1227size34088.g11790.t1"/>
    </source>
</evidence>
<accession>A0A914UTM1</accession>
<proteinExistence type="predicted"/>
<protein>
    <submittedName>
        <fullName evidence="4">Uncharacterized protein</fullName>
    </submittedName>
</protein>
<feature type="transmembrane region" description="Helical" evidence="2">
    <location>
        <begin position="206"/>
        <end position="229"/>
    </location>
</feature>
<feature type="compositionally biased region" description="Low complexity" evidence="1">
    <location>
        <begin position="12"/>
        <end position="22"/>
    </location>
</feature>
<keyword evidence="3" id="KW-1185">Reference proteome</keyword>
<sequence>MTPTTTPPPTTTTPTTTTPMMTVGANTTTAVMNVTTSTAATTTTTQPTITSNATYTSPNFTASSSNPYKQPILIQNLTVGITFTLQVTTGRLSLHGSFCWNDSVGVNILNSTTTSEQYIFVDGSSLQDIQNKTFTNCPPKPTFGVQLDSDNPDQFYALVYGVSQSDSSGSLTVQGGNHPLPTTTAATPPSSQNPPAAASSGLSGGAIAGIVIGAILIVAVIIIGGVLIYRNTTKARSHSRGTYEVSGEGVYRST</sequence>
<name>A0A914UTM1_9BILA</name>